<dbReference type="InterPro" id="IPR002347">
    <property type="entry name" value="SDR_fam"/>
</dbReference>
<dbReference type="Gene3D" id="3.40.50.720">
    <property type="entry name" value="NAD(P)-binding Rossmann-like Domain"/>
    <property type="match status" value="1"/>
</dbReference>
<dbReference type="PANTHER" id="PTHR43157">
    <property type="entry name" value="PHOSPHATIDYLINOSITOL-GLYCAN BIOSYNTHESIS CLASS F PROTEIN-RELATED"/>
    <property type="match status" value="1"/>
</dbReference>
<protein>
    <recommendedName>
        <fullName evidence="4">Short-chain dehydrogenase/reductase family protein</fullName>
    </recommendedName>
</protein>
<dbReference type="AlphaFoldDB" id="A0AAN6LQ03"/>
<evidence type="ECO:0000313" key="2">
    <source>
        <dbReference type="EMBL" id="KAK3201704.1"/>
    </source>
</evidence>
<dbReference type="PANTHER" id="PTHR43157:SF35">
    <property type="entry name" value="DEHYDROGENASE_REDUCTASE FAMILY PROTEIN, PUTATIVE-RELATED"/>
    <property type="match status" value="1"/>
</dbReference>
<comment type="caution">
    <text evidence="2">The sequence shown here is derived from an EMBL/GenBank/DDBJ whole genome shotgun (WGS) entry which is preliminary data.</text>
</comment>
<evidence type="ECO:0008006" key="4">
    <source>
        <dbReference type="Google" id="ProtNLM"/>
    </source>
</evidence>
<accession>A0AAN6LQ03</accession>
<dbReference type="GO" id="GO:0016491">
    <property type="term" value="F:oxidoreductase activity"/>
    <property type="evidence" value="ECO:0007669"/>
    <property type="project" value="UniProtKB-KW"/>
</dbReference>
<name>A0AAN6LQ03_9PLEO</name>
<dbReference type="InterPro" id="IPR036291">
    <property type="entry name" value="NAD(P)-bd_dom_sf"/>
</dbReference>
<dbReference type="PRINTS" id="PR00081">
    <property type="entry name" value="GDHRDH"/>
</dbReference>
<evidence type="ECO:0000256" key="1">
    <source>
        <dbReference type="ARBA" id="ARBA00023002"/>
    </source>
</evidence>
<evidence type="ECO:0000313" key="3">
    <source>
        <dbReference type="Proteomes" id="UP001280581"/>
    </source>
</evidence>
<organism evidence="2 3">
    <name type="scientific">Pseudopithomyces chartarum</name>
    <dbReference type="NCBI Taxonomy" id="1892770"/>
    <lineage>
        <taxon>Eukaryota</taxon>
        <taxon>Fungi</taxon>
        <taxon>Dikarya</taxon>
        <taxon>Ascomycota</taxon>
        <taxon>Pezizomycotina</taxon>
        <taxon>Dothideomycetes</taxon>
        <taxon>Pleosporomycetidae</taxon>
        <taxon>Pleosporales</taxon>
        <taxon>Massarineae</taxon>
        <taxon>Didymosphaeriaceae</taxon>
        <taxon>Pseudopithomyces</taxon>
    </lineage>
</organism>
<reference evidence="2 3" key="1">
    <citation type="submission" date="2021-02" db="EMBL/GenBank/DDBJ databases">
        <title>Genome assembly of Pseudopithomyces chartarum.</title>
        <authorList>
            <person name="Jauregui R."/>
            <person name="Singh J."/>
            <person name="Voisey C."/>
        </authorList>
    </citation>
    <scope>NUCLEOTIDE SEQUENCE [LARGE SCALE GENOMIC DNA]</scope>
    <source>
        <strain evidence="2 3">AGR01</strain>
    </source>
</reference>
<sequence>MASITLKPDASALKIISLARKRDRPAGITPSLNGQTVVLTGANSGFGLATAKILPTLGVARLIIGVRSTESGEIAAESIRKVHPNCSIEVWKLDMLSYESVQAFAQRCAGIDRLDMAILNAGVVKLQFAKSPSTGHEDSIQVNYLSTALLSILLLPVLKPKDPSHPPGRLTLVGSSKAYSSAFAERSGVPLLEEFDKEWSGVMAGSERYGVSKLLLQMFVYRLSKLVSSSDVIINNVCPGMSQHTALGRQVPNLAFHLVGMTMQALWGRTPEQGAWTYIDAAAVKGKETHGSFIFGWNMFPFHPIMYTKEGEEVAARLWNETMAEQAPFGVKEALQAMKA</sequence>
<proteinExistence type="predicted"/>
<keyword evidence="1" id="KW-0560">Oxidoreductase</keyword>
<keyword evidence="3" id="KW-1185">Reference proteome</keyword>
<dbReference type="Proteomes" id="UP001280581">
    <property type="component" value="Unassembled WGS sequence"/>
</dbReference>
<dbReference type="EMBL" id="WVTA01000015">
    <property type="protein sequence ID" value="KAK3201704.1"/>
    <property type="molecule type" value="Genomic_DNA"/>
</dbReference>
<dbReference type="SUPFAM" id="SSF51735">
    <property type="entry name" value="NAD(P)-binding Rossmann-fold domains"/>
    <property type="match status" value="1"/>
</dbReference>
<gene>
    <name evidence="2" type="ORF">GRF29_164g329047</name>
</gene>
<dbReference type="Pfam" id="PF00106">
    <property type="entry name" value="adh_short"/>
    <property type="match status" value="1"/>
</dbReference>